<dbReference type="InterPro" id="IPR015421">
    <property type="entry name" value="PyrdxlP-dep_Trfase_major"/>
</dbReference>
<dbReference type="InterPro" id="IPR015424">
    <property type="entry name" value="PyrdxlP-dep_Trfase"/>
</dbReference>
<keyword evidence="2" id="KW-0663">Pyridoxal phosphate</keyword>
<dbReference type="Gene3D" id="3.90.1150.10">
    <property type="entry name" value="Aspartate Aminotransferase, domain 1"/>
    <property type="match status" value="1"/>
</dbReference>
<dbReference type="Pfam" id="PF00155">
    <property type="entry name" value="Aminotran_1_2"/>
    <property type="match status" value="1"/>
</dbReference>
<dbReference type="SUPFAM" id="SSF46785">
    <property type="entry name" value="Winged helix' DNA-binding domain"/>
    <property type="match status" value="1"/>
</dbReference>
<accession>A0AAX3T495</accession>
<protein>
    <submittedName>
        <fullName evidence="7">PLP-dependent aminotransferase family protein</fullName>
    </submittedName>
</protein>
<keyword evidence="7" id="KW-0032">Aminotransferase</keyword>
<gene>
    <name evidence="7" type="ORF">P9A14_17820</name>
</gene>
<evidence type="ECO:0000256" key="2">
    <source>
        <dbReference type="ARBA" id="ARBA00022898"/>
    </source>
</evidence>
<proteinExistence type="inferred from homology"/>
<dbReference type="PANTHER" id="PTHR46577">
    <property type="entry name" value="HTH-TYPE TRANSCRIPTIONAL REGULATORY PROTEIN GABR"/>
    <property type="match status" value="1"/>
</dbReference>
<evidence type="ECO:0000256" key="1">
    <source>
        <dbReference type="ARBA" id="ARBA00005384"/>
    </source>
</evidence>
<dbReference type="GO" id="GO:0003677">
    <property type="term" value="F:DNA binding"/>
    <property type="evidence" value="ECO:0007669"/>
    <property type="project" value="UniProtKB-KW"/>
</dbReference>
<evidence type="ECO:0000256" key="4">
    <source>
        <dbReference type="ARBA" id="ARBA00023125"/>
    </source>
</evidence>
<dbReference type="GO" id="GO:0003700">
    <property type="term" value="F:DNA-binding transcription factor activity"/>
    <property type="evidence" value="ECO:0007669"/>
    <property type="project" value="InterPro"/>
</dbReference>
<evidence type="ECO:0000313" key="8">
    <source>
        <dbReference type="Proteomes" id="UP001213504"/>
    </source>
</evidence>
<evidence type="ECO:0000256" key="3">
    <source>
        <dbReference type="ARBA" id="ARBA00023015"/>
    </source>
</evidence>
<keyword evidence="3" id="KW-0805">Transcription regulation</keyword>
<feature type="domain" description="HTH gntR-type" evidence="6">
    <location>
        <begin position="32"/>
        <end position="100"/>
    </location>
</feature>
<reference evidence="7" key="1">
    <citation type="submission" date="2023-04" db="EMBL/GenBank/DDBJ databases">
        <title>Complete genome sequence of a phthalic acid esters degrading bacterial strain.</title>
        <authorList>
            <person name="Weng L."/>
            <person name="Jia Y."/>
            <person name="Ren L."/>
        </authorList>
    </citation>
    <scope>NUCLEOTIDE SEQUENCE</scope>
    <source>
        <strain evidence="7">RL-LY01</strain>
    </source>
</reference>
<dbReference type="Proteomes" id="UP001213504">
    <property type="component" value="Chromosome"/>
</dbReference>
<dbReference type="CDD" id="cd00609">
    <property type="entry name" value="AAT_like"/>
    <property type="match status" value="1"/>
</dbReference>
<evidence type="ECO:0000313" key="7">
    <source>
        <dbReference type="EMBL" id="WFP23976.1"/>
    </source>
</evidence>
<dbReference type="Pfam" id="PF00392">
    <property type="entry name" value="GntR"/>
    <property type="match status" value="1"/>
</dbReference>
<evidence type="ECO:0000259" key="6">
    <source>
        <dbReference type="PROSITE" id="PS50949"/>
    </source>
</evidence>
<dbReference type="InterPro" id="IPR004839">
    <property type="entry name" value="Aminotransferase_I/II_large"/>
</dbReference>
<dbReference type="InterPro" id="IPR036388">
    <property type="entry name" value="WH-like_DNA-bd_sf"/>
</dbReference>
<dbReference type="GO" id="GO:0030170">
    <property type="term" value="F:pyridoxal phosphate binding"/>
    <property type="evidence" value="ECO:0007669"/>
    <property type="project" value="InterPro"/>
</dbReference>
<dbReference type="RefSeq" id="WP_242697061.1">
    <property type="nucleotide sequence ID" value="NZ_CBDRMI010000007.1"/>
</dbReference>
<sequence>MGAPRAIGRPVARSNLGVKQLVTLLGEWESGDAAYAALAARIRLLIDDGRIATYTRLPAERILADALGRSRTTVVSAYGALREAGYLVSVRGSGSVAMLPRRGPGAVAEIDFAHAVPEPVPGLEAIIERVTGNVPDLLRRPGLDLVGDPLLRRRIADRYTDRGLPTTPAQIVVTLGGQHAIALVARTLLRRADRVVVETPTYPHAYEAIAEAGGRLVSTPVTAAGWDMDHFLEILNRMRPEMAYCIPDFQNPTGASMPSAHRERLADAARRAGTALLVDETTAELDIDRRTDHFPFAAHAPVRSSVPVVTIGSLGKTVWSGLRVGWIRADEDIVDRIVRRRPAGDLGSPIIDQQIAAEVLAGYDDLLAVRSAQLRIGRDTLTGLLRNHLPEWEIPDVNGGLAMWVGLRAPLSSALAAAALNRGVRISAGPKFGVDGAHERYIRVPFTEDADDLAAGVDVLRDVWASLDRPGAPDALTRPA</sequence>
<name>A0AAX3T495_9ACTN</name>
<dbReference type="SUPFAM" id="SSF53383">
    <property type="entry name" value="PLP-dependent transferases"/>
    <property type="match status" value="1"/>
</dbReference>
<comment type="similarity">
    <text evidence="1">In the C-terminal section; belongs to the class-I pyridoxal-phosphate-dependent aminotransferase family.</text>
</comment>
<dbReference type="Gene3D" id="3.40.640.10">
    <property type="entry name" value="Type I PLP-dependent aspartate aminotransferase-like (Major domain)"/>
    <property type="match status" value="1"/>
</dbReference>
<dbReference type="InterPro" id="IPR015422">
    <property type="entry name" value="PyrdxlP-dep_Trfase_small"/>
</dbReference>
<keyword evidence="5" id="KW-0804">Transcription</keyword>
<keyword evidence="7" id="KW-0808">Transferase</keyword>
<evidence type="ECO:0000256" key="5">
    <source>
        <dbReference type="ARBA" id="ARBA00023163"/>
    </source>
</evidence>
<dbReference type="CDD" id="cd07377">
    <property type="entry name" value="WHTH_GntR"/>
    <property type="match status" value="1"/>
</dbReference>
<dbReference type="Gene3D" id="1.10.10.10">
    <property type="entry name" value="Winged helix-like DNA-binding domain superfamily/Winged helix DNA-binding domain"/>
    <property type="match status" value="1"/>
</dbReference>
<dbReference type="EMBL" id="CP121270">
    <property type="protein sequence ID" value="WFP23976.1"/>
    <property type="molecule type" value="Genomic_DNA"/>
</dbReference>
<dbReference type="SMART" id="SM00345">
    <property type="entry name" value="HTH_GNTR"/>
    <property type="match status" value="1"/>
</dbReference>
<dbReference type="PANTHER" id="PTHR46577:SF1">
    <property type="entry name" value="HTH-TYPE TRANSCRIPTIONAL REGULATORY PROTEIN GABR"/>
    <property type="match status" value="1"/>
</dbReference>
<dbReference type="PROSITE" id="PS50949">
    <property type="entry name" value="HTH_GNTR"/>
    <property type="match status" value="1"/>
</dbReference>
<dbReference type="GO" id="GO:0008483">
    <property type="term" value="F:transaminase activity"/>
    <property type="evidence" value="ECO:0007669"/>
    <property type="project" value="UniProtKB-KW"/>
</dbReference>
<dbReference type="InterPro" id="IPR051446">
    <property type="entry name" value="HTH_trans_reg/aminotransferase"/>
</dbReference>
<keyword evidence="4" id="KW-0238">DNA-binding</keyword>
<dbReference type="AlphaFoldDB" id="A0AAX3T495"/>
<dbReference type="InterPro" id="IPR000524">
    <property type="entry name" value="Tscrpt_reg_HTH_GntR"/>
</dbReference>
<dbReference type="InterPro" id="IPR036390">
    <property type="entry name" value="WH_DNA-bd_sf"/>
</dbReference>
<organism evidence="7 8">
    <name type="scientific">Gordonia hongkongensis</name>
    <dbReference type="NCBI Taxonomy" id="1701090"/>
    <lineage>
        <taxon>Bacteria</taxon>
        <taxon>Bacillati</taxon>
        <taxon>Actinomycetota</taxon>
        <taxon>Actinomycetes</taxon>
        <taxon>Mycobacteriales</taxon>
        <taxon>Gordoniaceae</taxon>
        <taxon>Gordonia</taxon>
    </lineage>
</organism>